<dbReference type="EMBL" id="ML996113">
    <property type="protein sequence ID" value="KAF2737777.1"/>
    <property type="molecule type" value="Genomic_DNA"/>
</dbReference>
<feature type="coiled-coil region" evidence="1">
    <location>
        <begin position="56"/>
        <end position="85"/>
    </location>
</feature>
<feature type="region of interest" description="Disordered" evidence="2">
    <location>
        <begin position="139"/>
        <end position="159"/>
    </location>
</feature>
<evidence type="ECO:0000313" key="4">
    <source>
        <dbReference type="EMBL" id="KAF2737777.1"/>
    </source>
</evidence>
<evidence type="ECO:0000256" key="1">
    <source>
        <dbReference type="SAM" id="Coils"/>
    </source>
</evidence>
<keyword evidence="3" id="KW-0812">Transmembrane</keyword>
<dbReference type="AlphaFoldDB" id="A0A9P4R249"/>
<dbReference type="Proteomes" id="UP000799444">
    <property type="component" value="Unassembled WGS sequence"/>
</dbReference>
<evidence type="ECO:0000256" key="2">
    <source>
        <dbReference type="SAM" id="MobiDB-lite"/>
    </source>
</evidence>
<keyword evidence="3" id="KW-1133">Transmembrane helix</keyword>
<feature type="compositionally biased region" description="Basic and acidic residues" evidence="2">
    <location>
        <begin position="143"/>
        <end position="159"/>
    </location>
</feature>
<name>A0A9P4R249_9PLEO</name>
<gene>
    <name evidence="4" type="ORF">EJ04DRAFT_510003</name>
</gene>
<reference evidence="4" key="1">
    <citation type="journal article" date="2020" name="Stud. Mycol.">
        <title>101 Dothideomycetes genomes: a test case for predicting lifestyles and emergence of pathogens.</title>
        <authorList>
            <person name="Haridas S."/>
            <person name="Albert R."/>
            <person name="Binder M."/>
            <person name="Bloem J."/>
            <person name="Labutti K."/>
            <person name="Salamov A."/>
            <person name="Andreopoulos B."/>
            <person name="Baker S."/>
            <person name="Barry K."/>
            <person name="Bills G."/>
            <person name="Bluhm B."/>
            <person name="Cannon C."/>
            <person name="Castanera R."/>
            <person name="Culley D."/>
            <person name="Daum C."/>
            <person name="Ezra D."/>
            <person name="Gonzalez J."/>
            <person name="Henrissat B."/>
            <person name="Kuo A."/>
            <person name="Liang C."/>
            <person name="Lipzen A."/>
            <person name="Lutzoni F."/>
            <person name="Magnuson J."/>
            <person name="Mondo S."/>
            <person name="Nolan M."/>
            <person name="Ohm R."/>
            <person name="Pangilinan J."/>
            <person name="Park H.-J."/>
            <person name="Ramirez L."/>
            <person name="Alfaro M."/>
            <person name="Sun H."/>
            <person name="Tritt A."/>
            <person name="Yoshinaga Y."/>
            <person name="Zwiers L.-H."/>
            <person name="Turgeon B."/>
            <person name="Goodwin S."/>
            <person name="Spatafora J."/>
            <person name="Crous P."/>
            <person name="Grigoriev I."/>
        </authorList>
    </citation>
    <scope>NUCLEOTIDE SEQUENCE</scope>
    <source>
        <strain evidence="4">CBS 125425</strain>
    </source>
</reference>
<evidence type="ECO:0000313" key="5">
    <source>
        <dbReference type="Proteomes" id="UP000799444"/>
    </source>
</evidence>
<keyword evidence="5" id="KW-1185">Reference proteome</keyword>
<proteinExistence type="predicted"/>
<accession>A0A9P4R249</accession>
<keyword evidence="1" id="KW-0175">Coiled coil</keyword>
<feature type="region of interest" description="Disordered" evidence="2">
    <location>
        <begin position="102"/>
        <end position="126"/>
    </location>
</feature>
<organism evidence="4 5">
    <name type="scientific">Polyplosphaeria fusca</name>
    <dbReference type="NCBI Taxonomy" id="682080"/>
    <lineage>
        <taxon>Eukaryota</taxon>
        <taxon>Fungi</taxon>
        <taxon>Dikarya</taxon>
        <taxon>Ascomycota</taxon>
        <taxon>Pezizomycotina</taxon>
        <taxon>Dothideomycetes</taxon>
        <taxon>Pleosporomycetidae</taxon>
        <taxon>Pleosporales</taxon>
        <taxon>Tetraplosphaeriaceae</taxon>
        <taxon>Polyplosphaeria</taxon>
    </lineage>
</organism>
<sequence>MAPIAVVLAPSTGTRSVSTILRRASYSSSSVQLPGGVIVVIVVCAIVGLVAMMMGCASAQKKADKEKKKKEEEEARKRAQEAQLAQVVQFVEQYQHLQTKDEVLEKPELGGGGEKKEGGEIEGKPIDFRTVTDLVLELSGGETRQEVDHNPGRVTVRDV</sequence>
<comment type="caution">
    <text evidence="4">The sequence shown here is derived from an EMBL/GenBank/DDBJ whole genome shotgun (WGS) entry which is preliminary data.</text>
</comment>
<protein>
    <submittedName>
        <fullName evidence="4">Uncharacterized protein</fullName>
    </submittedName>
</protein>
<evidence type="ECO:0000256" key="3">
    <source>
        <dbReference type="SAM" id="Phobius"/>
    </source>
</evidence>
<feature type="transmembrane region" description="Helical" evidence="3">
    <location>
        <begin position="37"/>
        <end position="59"/>
    </location>
</feature>
<keyword evidence="3" id="KW-0472">Membrane</keyword>